<dbReference type="SUPFAM" id="SSF52540">
    <property type="entry name" value="P-loop containing nucleoside triphosphate hydrolases"/>
    <property type="match status" value="1"/>
</dbReference>
<dbReference type="PROSITE" id="PS51706">
    <property type="entry name" value="G_ENGB"/>
    <property type="match status" value="1"/>
</dbReference>
<evidence type="ECO:0000256" key="3">
    <source>
        <dbReference type="ARBA" id="ARBA00022618"/>
    </source>
</evidence>
<sequence>MEATFIKSIADLSVYEKESELLARPEIAVAGRSNVGKSSFINMLTGRKKLAKTSATPGRTRLLNLFDLGSFILVDLPGYGYAKAPKSEIRKWSMLTDGYFARTTRLAHTLALVDIRHEPSELDKRMVSYLYEAGKPFTVIATKADKLSRAACGRAKAVIASALRIGTDDIIVTSALDGTGRDAVLARINSVFETTEDNDGER</sequence>
<dbReference type="Proteomes" id="UP000823990">
    <property type="component" value="Unassembled WGS sequence"/>
</dbReference>
<dbReference type="PANTHER" id="PTHR11649:SF13">
    <property type="entry name" value="ENGB-TYPE G DOMAIN-CONTAINING PROTEIN"/>
    <property type="match status" value="1"/>
</dbReference>
<dbReference type="AlphaFoldDB" id="A0A9D1TR41"/>
<keyword evidence="6" id="KW-0460">Magnesium</keyword>
<evidence type="ECO:0000256" key="1">
    <source>
        <dbReference type="ARBA" id="ARBA00001946"/>
    </source>
</evidence>
<evidence type="ECO:0000313" key="12">
    <source>
        <dbReference type="EMBL" id="HIW02373.1"/>
    </source>
</evidence>
<dbReference type="GO" id="GO:0005829">
    <property type="term" value="C:cytosol"/>
    <property type="evidence" value="ECO:0007669"/>
    <property type="project" value="TreeGrafter"/>
</dbReference>
<dbReference type="InterPro" id="IPR019987">
    <property type="entry name" value="GTP-bd_ribosome_bio_YsxC"/>
</dbReference>
<keyword evidence="4" id="KW-0479">Metal-binding</keyword>
<dbReference type="NCBIfam" id="TIGR03598">
    <property type="entry name" value="GTPase_YsxC"/>
    <property type="match status" value="1"/>
</dbReference>
<feature type="domain" description="EngB-type G" evidence="11">
    <location>
        <begin position="23"/>
        <end position="194"/>
    </location>
</feature>
<comment type="caution">
    <text evidence="12">The sequence shown here is derived from an EMBL/GenBank/DDBJ whole genome shotgun (WGS) entry which is preliminary data.</text>
</comment>
<protein>
    <recommendedName>
        <fullName evidence="10">Probable GTP-binding protein EngB</fullName>
    </recommendedName>
</protein>
<dbReference type="GO" id="GO:0000917">
    <property type="term" value="P:division septum assembly"/>
    <property type="evidence" value="ECO:0007669"/>
    <property type="project" value="UniProtKB-KW"/>
</dbReference>
<keyword evidence="8 10" id="KW-0717">Septation</keyword>
<evidence type="ECO:0000313" key="13">
    <source>
        <dbReference type="Proteomes" id="UP000823990"/>
    </source>
</evidence>
<evidence type="ECO:0000256" key="2">
    <source>
        <dbReference type="ARBA" id="ARBA00009638"/>
    </source>
</evidence>
<evidence type="ECO:0000256" key="10">
    <source>
        <dbReference type="HAMAP-Rule" id="MF_00321"/>
    </source>
</evidence>
<comment type="function">
    <text evidence="10">Necessary for normal cell division and for the maintenance of normal septation.</text>
</comment>
<dbReference type="Pfam" id="PF01926">
    <property type="entry name" value="MMR_HSR1"/>
    <property type="match status" value="1"/>
</dbReference>
<evidence type="ECO:0000256" key="9">
    <source>
        <dbReference type="ARBA" id="ARBA00023306"/>
    </source>
</evidence>
<keyword evidence="7 10" id="KW-0342">GTP-binding</keyword>
<evidence type="ECO:0000256" key="7">
    <source>
        <dbReference type="ARBA" id="ARBA00023134"/>
    </source>
</evidence>
<evidence type="ECO:0000256" key="8">
    <source>
        <dbReference type="ARBA" id="ARBA00023210"/>
    </source>
</evidence>
<comment type="similarity">
    <text evidence="2 10">Belongs to the TRAFAC class TrmE-Era-EngA-EngB-Septin-like GTPase superfamily. EngB GTPase family.</text>
</comment>
<dbReference type="CDD" id="cd01876">
    <property type="entry name" value="YihA_EngB"/>
    <property type="match status" value="1"/>
</dbReference>
<dbReference type="Gene3D" id="3.40.50.300">
    <property type="entry name" value="P-loop containing nucleotide triphosphate hydrolases"/>
    <property type="match status" value="1"/>
</dbReference>
<dbReference type="InterPro" id="IPR006073">
    <property type="entry name" value="GTP-bd"/>
</dbReference>
<gene>
    <name evidence="12" type="primary">yihA</name>
    <name evidence="10" type="synonym">engB</name>
    <name evidence="12" type="ORF">H9892_03455</name>
</gene>
<dbReference type="HAMAP" id="MF_00321">
    <property type="entry name" value="GTPase_EngB"/>
    <property type="match status" value="1"/>
</dbReference>
<comment type="cofactor">
    <cofactor evidence="1">
        <name>Mg(2+)</name>
        <dbReference type="ChEBI" id="CHEBI:18420"/>
    </cofactor>
</comment>
<reference evidence="12" key="2">
    <citation type="submission" date="2021-04" db="EMBL/GenBank/DDBJ databases">
        <authorList>
            <person name="Gilroy R."/>
        </authorList>
    </citation>
    <scope>NUCLEOTIDE SEQUENCE</scope>
    <source>
        <strain evidence="12">12435</strain>
    </source>
</reference>
<organism evidence="12 13">
    <name type="scientific">Candidatus Protoclostridium stercorigallinarum</name>
    <dbReference type="NCBI Taxonomy" id="2838741"/>
    <lineage>
        <taxon>Bacteria</taxon>
        <taxon>Bacillati</taxon>
        <taxon>Bacillota</taxon>
        <taxon>Clostridia</taxon>
        <taxon>Candidatus Protoclostridium</taxon>
    </lineage>
</organism>
<keyword evidence="5 10" id="KW-0547">Nucleotide-binding</keyword>
<dbReference type="InterPro" id="IPR030393">
    <property type="entry name" value="G_ENGB_dom"/>
</dbReference>
<keyword evidence="9 10" id="KW-0131">Cell cycle</keyword>
<keyword evidence="3 10" id="KW-0132">Cell division</keyword>
<proteinExistence type="inferred from homology"/>
<evidence type="ECO:0000256" key="6">
    <source>
        <dbReference type="ARBA" id="ARBA00022842"/>
    </source>
</evidence>
<dbReference type="GO" id="GO:0046872">
    <property type="term" value="F:metal ion binding"/>
    <property type="evidence" value="ECO:0007669"/>
    <property type="project" value="UniProtKB-KW"/>
</dbReference>
<dbReference type="InterPro" id="IPR027417">
    <property type="entry name" value="P-loop_NTPase"/>
</dbReference>
<dbReference type="EMBL" id="DXHS01000059">
    <property type="protein sequence ID" value="HIW02373.1"/>
    <property type="molecule type" value="Genomic_DNA"/>
</dbReference>
<evidence type="ECO:0000256" key="5">
    <source>
        <dbReference type="ARBA" id="ARBA00022741"/>
    </source>
</evidence>
<name>A0A9D1TR41_9FIRM</name>
<dbReference type="PANTHER" id="PTHR11649">
    <property type="entry name" value="MSS1/TRME-RELATED GTP-BINDING PROTEIN"/>
    <property type="match status" value="1"/>
</dbReference>
<accession>A0A9D1TR41</accession>
<evidence type="ECO:0000259" key="11">
    <source>
        <dbReference type="PROSITE" id="PS51706"/>
    </source>
</evidence>
<reference evidence="12" key="1">
    <citation type="journal article" date="2021" name="PeerJ">
        <title>Extensive microbial diversity within the chicken gut microbiome revealed by metagenomics and culture.</title>
        <authorList>
            <person name="Gilroy R."/>
            <person name="Ravi A."/>
            <person name="Getino M."/>
            <person name="Pursley I."/>
            <person name="Horton D.L."/>
            <person name="Alikhan N.F."/>
            <person name="Baker D."/>
            <person name="Gharbi K."/>
            <person name="Hall N."/>
            <person name="Watson M."/>
            <person name="Adriaenssens E.M."/>
            <person name="Foster-Nyarko E."/>
            <person name="Jarju S."/>
            <person name="Secka A."/>
            <person name="Antonio M."/>
            <person name="Oren A."/>
            <person name="Chaudhuri R.R."/>
            <person name="La Ragione R."/>
            <person name="Hildebrand F."/>
            <person name="Pallen M.J."/>
        </authorList>
    </citation>
    <scope>NUCLEOTIDE SEQUENCE</scope>
    <source>
        <strain evidence="12">12435</strain>
    </source>
</reference>
<dbReference type="GO" id="GO:0005525">
    <property type="term" value="F:GTP binding"/>
    <property type="evidence" value="ECO:0007669"/>
    <property type="project" value="UniProtKB-UniRule"/>
</dbReference>
<evidence type="ECO:0000256" key="4">
    <source>
        <dbReference type="ARBA" id="ARBA00022723"/>
    </source>
</evidence>